<keyword evidence="5" id="KW-0732">Signal</keyword>
<dbReference type="PANTHER" id="PTHR11607">
    <property type="entry name" value="ALPHA-MANNOSIDASE"/>
    <property type="match status" value="1"/>
</dbReference>
<dbReference type="Pfam" id="PF17677">
    <property type="entry name" value="Glyco_hydro38C2"/>
    <property type="match status" value="1"/>
</dbReference>
<accession>A0A6A4VB85</accession>
<dbReference type="InterPro" id="IPR028995">
    <property type="entry name" value="Glyco_hydro_57/38_cen_sf"/>
</dbReference>
<dbReference type="Pfam" id="PF21260">
    <property type="entry name" value="Laman-like_dom"/>
    <property type="match status" value="1"/>
</dbReference>
<reference evidence="13 14" key="1">
    <citation type="submission" date="2019-07" db="EMBL/GenBank/DDBJ databases">
        <title>Draft genome assembly of a fouling barnacle, Amphibalanus amphitrite (Darwin, 1854): The first reference genome for Thecostraca.</title>
        <authorList>
            <person name="Kim W."/>
        </authorList>
    </citation>
    <scope>NUCLEOTIDE SEQUENCE [LARGE SCALE GENOMIC DNA]</scope>
    <source>
        <strain evidence="13">SNU_AA5</strain>
        <tissue evidence="13">Soma without cirri and trophi</tissue>
    </source>
</reference>
<dbReference type="Gene3D" id="2.60.40.1360">
    <property type="match status" value="1"/>
</dbReference>
<dbReference type="InterPro" id="IPR011013">
    <property type="entry name" value="Gal_mutarotase_sf_dom"/>
</dbReference>
<dbReference type="GO" id="GO:0004559">
    <property type="term" value="F:alpha-mannosidase activity"/>
    <property type="evidence" value="ECO:0007669"/>
    <property type="project" value="UniProtKB-EC"/>
</dbReference>
<dbReference type="GO" id="GO:0006013">
    <property type="term" value="P:mannose metabolic process"/>
    <property type="evidence" value="ECO:0007669"/>
    <property type="project" value="InterPro"/>
</dbReference>
<dbReference type="FunFam" id="1.20.1270.50:FF:000003">
    <property type="entry name" value="Alpha-mannosidase"/>
    <property type="match status" value="1"/>
</dbReference>
<dbReference type="OrthoDB" id="2016903at2759"/>
<dbReference type="InterPro" id="IPR011682">
    <property type="entry name" value="Glyco_hydro_38_C"/>
</dbReference>
<dbReference type="Gene3D" id="2.60.40.1180">
    <property type="entry name" value="Golgi alpha-mannosidase II"/>
    <property type="match status" value="1"/>
</dbReference>
<dbReference type="FunFam" id="2.60.40.1180:FF:000018">
    <property type="entry name" value="Alpha-mannosidase"/>
    <property type="match status" value="1"/>
</dbReference>
<dbReference type="InterPro" id="IPR013780">
    <property type="entry name" value="Glyco_hydro_b"/>
</dbReference>
<keyword evidence="4 11" id="KW-0479">Metal-binding</keyword>
<evidence type="ECO:0000256" key="8">
    <source>
        <dbReference type="ARBA" id="ARBA00023157"/>
    </source>
</evidence>
<dbReference type="FunFam" id="1.20.1270.50:FF:000002">
    <property type="entry name" value="Alpha-mannosidase"/>
    <property type="match status" value="1"/>
</dbReference>
<evidence type="ECO:0000256" key="7">
    <source>
        <dbReference type="ARBA" id="ARBA00022833"/>
    </source>
</evidence>
<evidence type="ECO:0000256" key="6">
    <source>
        <dbReference type="ARBA" id="ARBA00022801"/>
    </source>
</evidence>
<dbReference type="InterPro" id="IPR015341">
    <property type="entry name" value="Glyco_hydro_38_cen"/>
</dbReference>
<dbReference type="InterPro" id="IPR037094">
    <property type="entry name" value="Glyco_hydro_38_cen_sf"/>
</dbReference>
<dbReference type="InterPro" id="IPR050843">
    <property type="entry name" value="Glycosyl_Hydrlase_38"/>
</dbReference>
<evidence type="ECO:0000313" key="14">
    <source>
        <dbReference type="Proteomes" id="UP000440578"/>
    </source>
</evidence>
<protein>
    <recommendedName>
        <fullName evidence="3 11">Alpha-mannosidase</fullName>
        <ecNumber evidence="11">3.2.1.-</ecNumber>
    </recommendedName>
</protein>
<feature type="domain" description="Glycoside hydrolase family 38 central" evidence="12">
    <location>
        <begin position="336"/>
        <end position="410"/>
    </location>
</feature>
<name>A0A6A4VB85_AMPAM</name>
<dbReference type="SMART" id="SM00872">
    <property type="entry name" value="Alpha-mann_mid"/>
    <property type="match status" value="1"/>
</dbReference>
<dbReference type="Pfam" id="PF01074">
    <property type="entry name" value="Glyco_hydro_38N"/>
    <property type="match status" value="1"/>
</dbReference>
<dbReference type="FunFam" id="3.20.110.10:FF:000001">
    <property type="entry name" value="Alpha-mannosidase"/>
    <property type="match status" value="1"/>
</dbReference>
<organism evidence="13 14">
    <name type="scientific">Amphibalanus amphitrite</name>
    <name type="common">Striped barnacle</name>
    <name type="synonym">Balanus amphitrite</name>
    <dbReference type="NCBI Taxonomy" id="1232801"/>
    <lineage>
        <taxon>Eukaryota</taxon>
        <taxon>Metazoa</taxon>
        <taxon>Ecdysozoa</taxon>
        <taxon>Arthropoda</taxon>
        <taxon>Crustacea</taxon>
        <taxon>Multicrustacea</taxon>
        <taxon>Cirripedia</taxon>
        <taxon>Thoracica</taxon>
        <taxon>Thoracicalcarea</taxon>
        <taxon>Balanomorpha</taxon>
        <taxon>Balanoidea</taxon>
        <taxon>Balanidae</taxon>
        <taxon>Amphibalaninae</taxon>
        <taxon>Amphibalanus</taxon>
    </lineage>
</organism>
<dbReference type="GO" id="GO:0046872">
    <property type="term" value="F:metal ion binding"/>
    <property type="evidence" value="ECO:0007669"/>
    <property type="project" value="UniProtKB-KW"/>
</dbReference>
<evidence type="ECO:0000256" key="1">
    <source>
        <dbReference type="ARBA" id="ARBA00000365"/>
    </source>
</evidence>
<keyword evidence="6 11" id="KW-0378">Hydrolase</keyword>
<dbReference type="SUPFAM" id="SSF88688">
    <property type="entry name" value="Families 57/38 glycoside transferase middle domain"/>
    <property type="match status" value="1"/>
</dbReference>
<comment type="similarity">
    <text evidence="2 11">Belongs to the glycosyl hydrolase 38 family.</text>
</comment>
<dbReference type="GO" id="GO:0005764">
    <property type="term" value="C:lysosome"/>
    <property type="evidence" value="ECO:0007669"/>
    <property type="project" value="TreeGrafter"/>
</dbReference>
<evidence type="ECO:0000256" key="2">
    <source>
        <dbReference type="ARBA" id="ARBA00009792"/>
    </source>
</evidence>
<dbReference type="AlphaFoldDB" id="A0A6A4VB85"/>
<dbReference type="GO" id="GO:0030246">
    <property type="term" value="F:carbohydrate binding"/>
    <property type="evidence" value="ECO:0007669"/>
    <property type="project" value="InterPro"/>
</dbReference>
<dbReference type="EC" id="3.2.1.-" evidence="11"/>
<dbReference type="Pfam" id="PF07748">
    <property type="entry name" value="Glyco_hydro_38C"/>
    <property type="match status" value="1"/>
</dbReference>
<comment type="catalytic activity">
    <reaction evidence="1">
        <text>Hydrolysis of terminal, non-reducing alpha-D-mannose residues in alpha-D-mannosides.</text>
        <dbReference type="EC" id="3.2.1.24"/>
    </reaction>
</comment>
<evidence type="ECO:0000259" key="12">
    <source>
        <dbReference type="SMART" id="SM00872"/>
    </source>
</evidence>
<sequence length="961" mass="108259">MGHKACPAVKPGMLNVHLVPHTHDDVGWLKTVDQYFYGAKNDIQRAGVQYILDSVVDELVKDPARRFIYVETAFFWRWYREQDEATKATVQTLVNEGRLEFIGGGWSMNDEACAHYNAVIDQMSLGMRTLYDNFGTCGIPRVAWQIDPFGHTKEQVNLFAQMGFDGLFFARIDYDDRKKRIEDRNMEFVWQASHDQGSDGNLFTGVLYKHYSPPPGHCYDVNCNDQPIMDDSRLKDYNVNDKVADFIEFSKNKSKAYRSSHIMMTMGDDFNYQAAHMWFKNLDKLIKYVNARQAEGETVNLLYSTPSCYLKALHDSGLTWPSYQDDFVPYASDPWAYWTGYFTSRAAQKGYIRKSNNVCKQLTALFQTEDMTSHPNRVDILRNAMAINQHHDAVTGTEKQPVADDYVMRLSEGTESCQQAVNDAFSLAGLPKQSFCNQLNTSSCDVTEGHDQFVVTVYNPLPRAVGHWVRVPVTGLSATVADGDGTVVESQLSPIPEEVLRLPGRTSTATYELVFRADDLPPLGFRSYFVSVSASIAVSQHMHKAPRQAPLSNGHVTLDLDPASGRLARIRTDSADVAVNQTFMWYHGYGSDKNDPWEPQHRPTGAYVFNPVADAIPIQPKDVVILEGPLVKEIRHSFAETWVSQVTRLYTGEPYAEIEWQVGPIPTEDGVAKEVISRFTSDISSNDLFYTDSNGRQMMERQRDRRSSWPLNVTEPVSGNYYPVNSRIYIRDAASQLTVLSDRSQGGASLASGQLELMLHRRTVQDDGFGVGEPLNETAYGAGLVVRGRHWVLLSDPAEGARLHRDLAQRVFMAPQLSFSVAEDTTVEEWLSGPAPKQFTGLNALPVNVHLLTLETYKTGQLLIRLEHQYEAGEDPELSQPVEVNLQDLFTTLDITAVEEYGLSADRPLMEINRFDWNYNTTASRQGGKQEAGQRDTTADLFMVTLNPMEIHTFVADFQTL</sequence>
<comment type="cofactor">
    <cofactor evidence="11">
        <name>Zn(2+)</name>
        <dbReference type="ChEBI" id="CHEBI:29105"/>
    </cofactor>
    <text evidence="11">Binds 1 zinc ion per subunit.</text>
</comment>
<comment type="caution">
    <text evidence="13">The sequence shown here is derived from an EMBL/GenBank/DDBJ whole genome shotgun (WGS) entry which is preliminary data.</text>
</comment>
<evidence type="ECO:0000256" key="4">
    <source>
        <dbReference type="ARBA" id="ARBA00022723"/>
    </source>
</evidence>
<keyword evidence="8" id="KW-1015">Disulfide bond</keyword>
<keyword evidence="10 11" id="KW-0326">Glycosidase</keyword>
<evidence type="ECO:0000256" key="5">
    <source>
        <dbReference type="ARBA" id="ARBA00022729"/>
    </source>
</evidence>
<dbReference type="PANTHER" id="PTHR11607:SF3">
    <property type="entry name" value="LYSOSOMAL ALPHA-MANNOSIDASE"/>
    <property type="match status" value="1"/>
</dbReference>
<proteinExistence type="inferred from homology"/>
<keyword evidence="14" id="KW-1185">Reference proteome</keyword>
<dbReference type="EMBL" id="VIIS01001741">
    <property type="protein sequence ID" value="KAF0293557.1"/>
    <property type="molecule type" value="Genomic_DNA"/>
</dbReference>
<dbReference type="Proteomes" id="UP000440578">
    <property type="component" value="Unassembled WGS sequence"/>
</dbReference>
<dbReference type="Pfam" id="PF09261">
    <property type="entry name" value="Alpha-mann_mid"/>
    <property type="match status" value="1"/>
</dbReference>
<evidence type="ECO:0000256" key="10">
    <source>
        <dbReference type="ARBA" id="ARBA00023295"/>
    </source>
</evidence>
<gene>
    <name evidence="13" type="primary">MAN2B1_0</name>
    <name evidence="13" type="ORF">FJT64_008696</name>
</gene>
<dbReference type="FunFam" id="2.70.98.30:FF:000003">
    <property type="entry name" value="Alpha-mannosidase"/>
    <property type="match status" value="1"/>
</dbReference>
<evidence type="ECO:0000256" key="9">
    <source>
        <dbReference type="ARBA" id="ARBA00023180"/>
    </source>
</evidence>
<dbReference type="Gene3D" id="3.20.110.10">
    <property type="entry name" value="Glycoside hydrolase 38, N terminal domain"/>
    <property type="match status" value="1"/>
</dbReference>
<dbReference type="InterPro" id="IPR048534">
    <property type="entry name" value="Man2a1-like_dom"/>
</dbReference>
<dbReference type="CDD" id="cd10810">
    <property type="entry name" value="GH38N_AMII_LAM_like"/>
    <property type="match status" value="1"/>
</dbReference>
<evidence type="ECO:0000313" key="13">
    <source>
        <dbReference type="EMBL" id="KAF0293557.1"/>
    </source>
</evidence>
<dbReference type="InterPro" id="IPR011330">
    <property type="entry name" value="Glyco_hydro/deAcase_b/a-brl"/>
</dbReference>
<evidence type="ECO:0000256" key="3">
    <source>
        <dbReference type="ARBA" id="ARBA00012752"/>
    </source>
</evidence>
<dbReference type="InterPro" id="IPR041147">
    <property type="entry name" value="GH38_C"/>
</dbReference>
<dbReference type="SUPFAM" id="SSF88713">
    <property type="entry name" value="Glycoside hydrolase/deacetylase"/>
    <property type="match status" value="1"/>
</dbReference>
<dbReference type="Gene3D" id="1.20.1270.50">
    <property type="entry name" value="Glycoside hydrolase family 38, central domain"/>
    <property type="match status" value="2"/>
</dbReference>
<keyword evidence="7 11" id="KW-0862">Zinc</keyword>
<dbReference type="SUPFAM" id="SSF74650">
    <property type="entry name" value="Galactose mutarotase-like"/>
    <property type="match status" value="1"/>
</dbReference>
<dbReference type="InterPro" id="IPR000602">
    <property type="entry name" value="Glyco_hydro_38_N"/>
</dbReference>
<keyword evidence="9" id="KW-0325">Glycoprotein</keyword>
<evidence type="ECO:0000256" key="11">
    <source>
        <dbReference type="RuleBase" id="RU361199"/>
    </source>
</evidence>
<dbReference type="InterPro" id="IPR027291">
    <property type="entry name" value="Glyco_hydro_38_N_sf"/>
</dbReference>
<dbReference type="Gene3D" id="2.70.98.30">
    <property type="entry name" value="Golgi alpha-mannosidase II, domain 4"/>
    <property type="match status" value="1"/>
</dbReference>